<evidence type="ECO:0000256" key="2">
    <source>
        <dbReference type="ARBA" id="ARBA00022679"/>
    </source>
</evidence>
<keyword evidence="2" id="KW-0808">Transferase</keyword>
<organism evidence="8">
    <name type="scientific">Anisakis simplex</name>
    <name type="common">Herring worm</name>
    <dbReference type="NCBI Taxonomy" id="6269"/>
    <lineage>
        <taxon>Eukaryota</taxon>
        <taxon>Metazoa</taxon>
        <taxon>Ecdysozoa</taxon>
        <taxon>Nematoda</taxon>
        <taxon>Chromadorea</taxon>
        <taxon>Rhabditida</taxon>
        <taxon>Spirurina</taxon>
        <taxon>Ascaridomorpha</taxon>
        <taxon>Ascaridoidea</taxon>
        <taxon>Anisakidae</taxon>
        <taxon>Anisakis</taxon>
        <taxon>Anisakis simplex complex</taxon>
    </lineage>
</organism>
<feature type="transmembrane region" description="Helical" evidence="4">
    <location>
        <begin position="420"/>
        <end position="443"/>
    </location>
</feature>
<dbReference type="PANTHER" id="PTHR10983:SF19">
    <property type="entry name" value="PHOSPHOLIPID_GLYCEROL ACYLTRANSFERASE DOMAIN-CONTAINING PROTEIN"/>
    <property type="match status" value="1"/>
</dbReference>
<reference evidence="6 7" key="2">
    <citation type="submission" date="2018-11" db="EMBL/GenBank/DDBJ databases">
        <authorList>
            <consortium name="Pathogen Informatics"/>
        </authorList>
    </citation>
    <scope>NUCLEOTIDE SEQUENCE [LARGE SCALE GENOMIC DNA]</scope>
</reference>
<feature type="domain" description="Phospholipid/glycerol acyltransferase" evidence="5">
    <location>
        <begin position="168"/>
        <end position="283"/>
    </location>
</feature>
<keyword evidence="4" id="KW-0472">Membrane</keyword>
<protein>
    <submittedName>
        <fullName evidence="8">Lysocardiolipin acyltransferase 1 (inferred by orthology to a human protein)</fullName>
    </submittedName>
</protein>
<keyword evidence="7" id="KW-1185">Reference proteome</keyword>
<feature type="transmembrane region" description="Helical" evidence="4">
    <location>
        <begin position="61"/>
        <end position="88"/>
    </location>
</feature>
<dbReference type="InterPro" id="IPR002123">
    <property type="entry name" value="Plipid/glycerol_acylTrfase"/>
</dbReference>
<dbReference type="Pfam" id="PF01553">
    <property type="entry name" value="Acyltransferase"/>
    <property type="match status" value="1"/>
</dbReference>
<dbReference type="OrthoDB" id="186786at2759"/>
<accession>A0A0M3JT81</accession>
<sequence length="454" mass="52069">MREPEYKFTSPSPNLFCLAGIYPTQLDFTLPNRDLPYPAGKSMAEPRRVTETLWYEKVRGFALCILALLSALFGSFYILMPTLLILFFDHHKWRNIIDRLVGYWLMLPSRTSADHNESPNLSGLAILLESALTHGSLVAIVVENFAQGKLIDNESESDRSGRVLSTLCLIISIFQNMALPSIAVTAASFYESLKSILKYLPGAGWAMSCNAYIFLKRSFDNDSERIASMLDYYANSGYNYQLLLFPEGTDKCEKATEKSRIYSAKKGLTHYAHVLHPKTTGFTFIVQKMREVGYIKHVYDVTIAFADSIVQSELDLLILGACPRSVHFDVRKLDIDSLPASDEDLNKWLIDLWKKKEDRLERFYAEERISERKLDTEPGAEVFELSDYTLAIQRKVAAFWIFITCIWLYIFFTYHFQYTIAFVTFVVFIGAQYKFGGIDWLAVKIAQSRRRKQT</sequence>
<dbReference type="GO" id="GO:0036149">
    <property type="term" value="P:phosphatidylinositol acyl-chain remodeling"/>
    <property type="evidence" value="ECO:0007669"/>
    <property type="project" value="TreeGrafter"/>
</dbReference>
<name>A0A0M3JT81_ANISI</name>
<dbReference type="Pfam" id="PF16076">
    <property type="entry name" value="Acyltransf_C"/>
    <property type="match status" value="1"/>
</dbReference>
<gene>
    <name evidence="6" type="ORF">ASIM_LOCUS10781</name>
</gene>
<dbReference type="EMBL" id="UYRR01031018">
    <property type="protein sequence ID" value="VDK43643.1"/>
    <property type="molecule type" value="Genomic_DNA"/>
</dbReference>
<dbReference type="AlphaFoldDB" id="A0A0M3JT81"/>
<evidence type="ECO:0000256" key="4">
    <source>
        <dbReference type="SAM" id="Phobius"/>
    </source>
</evidence>
<comment type="similarity">
    <text evidence="1">Belongs to the 1-acyl-sn-glycerol-3-phosphate acyltransferase family.</text>
</comment>
<dbReference type="PANTHER" id="PTHR10983">
    <property type="entry name" value="1-ACYLGLYCEROL-3-PHOSPHATE ACYLTRANSFERASE-RELATED"/>
    <property type="match status" value="1"/>
</dbReference>
<evidence type="ECO:0000313" key="7">
    <source>
        <dbReference type="Proteomes" id="UP000267096"/>
    </source>
</evidence>
<keyword evidence="4" id="KW-0812">Transmembrane</keyword>
<proteinExistence type="inferred from homology"/>
<keyword evidence="4" id="KW-1133">Transmembrane helix</keyword>
<evidence type="ECO:0000256" key="1">
    <source>
        <dbReference type="ARBA" id="ARBA00008655"/>
    </source>
</evidence>
<dbReference type="CDD" id="cd07990">
    <property type="entry name" value="LPLAT_LCLAT1-like"/>
    <property type="match status" value="1"/>
</dbReference>
<dbReference type="GO" id="GO:0005783">
    <property type="term" value="C:endoplasmic reticulum"/>
    <property type="evidence" value="ECO:0007669"/>
    <property type="project" value="TreeGrafter"/>
</dbReference>
<reference evidence="8" key="1">
    <citation type="submission" date="2017-02" db="UniProtKB">
        <authorList>
            <consortium name="WormBaseParasite"/>
        </authorList>
    </citation>
    <scope>IDENTIFICATION</scope>
</reference>
<dbReference type="SMART" id="SM00563">
    <property type="entry name" value="PlsC"/>
    <property type="match status" value="1"/>
</dbReference>
<dbReference type="WBParaSite" id="ASIM_0001122301-mRNA-1">
    <property type="protein sequence ID" value="ASIM_0001122301-mRNA-1"/>
    <property type="gene ID" value="ASIM_0001122301"/>
</dbReference>
<evidence type="ECO:0000313" key="6">
    <source>
        <dbReference type="EMBL" id="VDK43643.1"/>
    </source>
</evidence>
<dbReference type="Proteomes" id="UP000267096">
    <property type="component" value="Unassembled WGS sequence"/>
</dbReference>
<evidence type="ECO:0000313" key="8">
    <source>
        <dbReference type="WBParaSite" id="ASIM_0001122301-mRNA-1"/>
    </source>
</evidence>
<feature type="transmembrane region" description="Helical" evidence="4">
    <location>
        <begin position="396"/>
        <end position="414"/>
    </location>
</feature>
<dbReference type="InterPro" id="IPR032098">
    <property type="entry name" value="Acyltransf_C"/>
</dbReference>
<evidence type="ECO:0000259" key="5">
    <source>
        <dbReference type="SMART" id="SM00563"/>
    </source>
</evidence>
<dbReference type="GO" id="GO:0016746">
    <property type="term" value="F:acyltransferase activity"/>
    <property type="evidence" value="ECO:0007669"/>
    <property type="project" value="UniProtKB-KW"/>
</dbReference>
<evidence type="ECO:0000256" key="3">
    <source>
        <dbReference type="ARBA" id="ARBA00023315"/>
    </source>
</evidence>
<keyword evidence="3" id="KW-0012">Acyltransferase</keyword>